<dbReference type="PROSITE" id="PS50405">
    <property type="entry name" value="GST_CTER"/>
    <property type="match status" value="1"/>
</dbReference>
<dbReference type="Pfam" id="PF00043">
    <property type="entry name" value="GST_C"/>
    <property type="match status" value="1"/>
</dbReference>
<dbReference type="EMBL" id="QXFK01000014">
    <property type="protein sequence ID" value="RIV79631.1"/>
    <property type="molecule type" value="Genomic_DNA"/>
</dbReference>
<dbReference type="Pfam" id="PF13409">
    <property type="entry name" value="GST_N_2"/>
    <property type="match status" value="1"/>
</dbReference>
<dbReference type="InterPro" id="IPR004046">
    <property type="entry name" value="GST_C"/>
</dbReference>
<dbReference type="RefSeq" id="WP_119512463.1">
    <property type="nucleotide sequence ID" value="NZ_QXFK01000014.1"/>
</dbReference>
<dbReference type="Proteomes" id="UP000285092">
    <property type="component" value="Unassembled WGS sequence"/>
</dbReference>
<evidence type="ECO:0000313" key="3">
    <source>
        <dbReference type="EMBL" id="RIV79631.1"/>
    </source>
</evidence>
<dbReference type="PANTHER" id="PTHR44051:SF8">
    <property type="entry name" value="GLUTATHIONE S-TRANSFERASE GSTA"/>
    <property type="match status" value="1"/>
</dbReference>
<feature type="domain" description="GST C-terminal" evidence="2">
    <location>
        <begin position="87"/>
        <end position="203"/>
    </location>
</feature>
<dbReference type="InterPro" id="IPR036249">
    <property type="entry name" value="Thioredoxin-like_sf"/>
</dbReference>
<dbReference type="InterPro" id="IPR036282">
    <property type="entry name" value="Glutathione-S-Trfase_C_sf"/>
</dbReference>
<comment type="caution">
    <text evidence="3">The sequence shown here is derived from an EMBL/GenBank/DDBJ whole genome shotgun (WGS) entry which is preliminary data.</text>
</comment>
<dbReference type="Gene3D" id="3.40.30.10">
    <property type="entry name" value="Glutaredoxin"/>
    <property type="match status" value="1"/>
</dbReference>
<dbReference type="GO" id="GO:0016740">
    <property type="term" value="F:transferase activity"/>
    <property type="evidence" value="ECO:0007669"/>
    <property type="project" value="UniProtKB-KW"/>
</dbReference>
<proteinExistence type="predicted"/>
<dbReference type="SFLD" id="SFLDG00358">
    <property type="entry name" value="Main_(cytGST)"/>
    <property type="match status" value="1"/>
</dbReference>
<name>A0A418NJZ1_9SPHN</name>
<dbReference type="OrthoDB" id="5293590at2"/>
<dbReference type="InterPro" id="IPR034345">
    <property type="entry name" value="Gtt2-like_N"/>
</dbReference>
<feature type="domain" description="GST N-terminal" evidence="1">
    <location>
        <begin position="1"/>
        <end position="82"/>
    </location>
</feature>
<reference evidence="3 4" key="1">
    <citation type="submission" date="2018-08" db="EMBL/GenBank/DDBJ databases">
        <title>Altererythrobacter sp.Ery1 and Ery12, the genome sequencing of novel strains in genus Alterythrobacter.</title>
        <authorList>
            <person name="Cheng H."/>
            <person name="Wu Y.-H."/>
            <person name="Fang C."/>
            <person name="Xu X.-W."/>
        </authorList>
    </citation>
    <scope>NUCLEOTIDE SEQUENCE [LARGE SCALE GENOMIC DNA]</scope>
    <source>
        <strain evidence="3 4">Ery1</strain>
    </source>
</reference>
<keyword evidence="4" id="KW-1185">Reference proteome</keyword>
<gene>
    <name evidence="3" type="ORF">D2V04_06615</name>
</gene>
<dbReference type="CDD" id="cd03051">
    <property type="entry name" value="GST_N_GTT2_like"/>
    <property type="match status" value="1"/>
</dbReference>
<dbReference type="SUPFAM" id="SSF47616">
    <property type="entry name" value="GST C-terminal domain-like"/>
    <property type="match status" value="1"/>
</dbReference>
<dbReference type="InterPro" id="IPR004045">
    <property type="entry name" value="Glutathione_S-Trfase_N"/>
</dbReference>
<dbReference type="PROSITE" id="PS50404">
    <property type="entry name" value="GST_NTER"/>
    <property type="match status" value="1"/>
</dbReference>
<protein>
    <submittedName>
        <fullName evidence="3">Glutathione S-transferase family protein</fullName>
    </submittedName>
</protein>
<organism evidence="3 4">
    <name type="scientific">Pelagerythrobacter aerophilus</name>
    <dbReference type="NCBI Taxonomy" id="2306995"/>
    <lineage>
        <taxon>Bacteria</taxon>
        <taxon>Pseudomonadati</taxon>
        <taxon>Pseudomonadota</taxon>
        <taxon>Alphaproteobacteria</taxon>
        <taxon>Sphingomonadales</taxon>
        <taxon>Erythrobacteraceae</taxon>
        <taxon>Pelagerythrobacter</taxon>
    </lineage>
</organism>
<dbReference type="InterPro" id="IPR010987">
    <property type="entry name" value="Glutathione-S-Trfase_C-like"/>
</dbReference>
<dbReference type="AlphaFoldDB" id="A0A418NJZ1"/>
<dbReference type="SUPFAM" id="SSF52833">
    <property type="entry name" value="Thioredoxin-like"/>
    <property type="match status" value="1"/>
</dbReference>
<accession>A0A418NJZ1</accession>
<dbReference type="InterPro" id="IPR040079">
    <property type="entry name" value="Glutathione_S-Trfase"/>
</dbReference>
<sequence length="203" mass="22502">MLFYDSPNPAPNPRRVRIFVAEKGIELPTREVSILEREQKSPEYLAINPRGQTPALQLDDGTVIAESVAICRYLEALHPEPNLFGTTPEEIALIEMWNRRVEMIAMYPVGAVWVHTHRFTAALPGRNEAWGEANRAAVAKAFGFFDETLADREFLAGERFTFADILLLTTVDFAAFAGCPPPESCTCLAAWHTRVSARPSAGA</sequence>
<dbReference type="PANTHER" id="PTHR44051">
    <property type="entry name" value="GLUTATHIONE S-TRANSFERASE-RELATED"/>
    <property type="match status" value="1"/>
</dbReference>
<evidence type="ECO:0000259" key="1">
    <source>
        <dbReference type="PROSITE" id="PS50404"/>
    </source>
</evidence>
<dbReference type="Gene3D" id="1.20.1050.10">
    <property type="match status" value="1"/>
</dbReference>
<dbReference type="SFLD" id="SFLDS00019">
    <property type="entry name" value="Glutathione_Transferase_(cytos"/>
    <property type="match status" value="1"/>
</dbReference>
<evidence type="ECO:0000259" key="2">
    <source>
        <dbReference type="PROSITE" id="PS50405"/>
    </source>
</evidence>
<evidence type="ECO:0000313" key="4">
    <source>
        <dbReference type="Proteomes" id="UP000285092"/>
    </source>
</evidence>
<keyword evidence="3" id="KW-0808">Transferase</keyword>